<name>A0A7D8Z185_VANHU</name>
<evidence type="ECO:0000256" key="3">
    <source>
        <dbReference type="PROSITE-ProRule" id="PRU00023"/>
    </source>
</evidence>
<dbReference type="Pfam" id="PF12796">
    <property type="entry name" value="Ank_2"/>
    <property type="match status" value="1"/>
</dbReference>
<dbReference type="PROSITE" id="PS50297">
    <property type="entry name" value="ANK_REP_REGION"/>
    <property type="match status" value="1"/>
</dbReference>
<evidence type="ECO:0000256" key="2">
    <source>
        <dbReference type="ARBA" id="ARBA00023043"/>
    </source>
</evidence>
<evidence type="ECO:0000313" key="6">
    <source>
        <dbReference type="Proteomes" id="UP000473826"/>
    </source>
</evidence>
<evidence type="ECO:0000256" key="1">
    <source>
        <dbReference type="ARBA" id="ARBA00022737"/>
    </source>
</evidence>
<dbReference type="Proteomes" id="UP000473826">
    <property type="component" value="Unassembled WGS sequence"/>
</dbReference>
<comment type="caution">
    <text evidence="5">The sequence shown here is derived from an EMBL/GenBank/DDBJ whole genome shotgun (WGS) entry which is preliminary data.</text>
</comment>
<sequence>MVQPRAAKNLWVAASDGDLARVQELIGAGATANDKDEHSYTPMHAAASYAHLELLEYLVGVGGDVNLTDDDGDTPLFTCESVDAARWLVEHGANAAHRNDEGLTAADSLEEDHPAVAAYLRSVTGEAAPAAAAGAAEVSQFAVDQYASRQTDDLLAETQRIMEEAERDGTDPEERLREVVGRAVRQGFNYGGELGHAADDAAATGDDAKRARGE</sequence>
<dbReference type="SUPFAM" id="SSF48403">
    <property type="entry name" value="Ankyrin repeat"/>
    <property type="match status" value="1"/>
</dbReference>
<feature type="repeat" description="ANK" evidence="3">
    <location>
        <begin position="38"/>
        <end position="70"/>
    </location>
</feature>
<dbReference type="OrthoDB" id="19174at2759"/>
<accession>A0A7D8Z185</accession>
<dbReference type="EMBL" id="QKWK01000010">
    <property type="protein sequence ID" value="TXT06087.1"/>
    <property type="molecule type" value="Genomic_DNA"/>
</dbReference>
<evidence type="ECO:0000256" key="4">
    <source>
        <dbReference type="SAM" id="MobiDB-lite"/>
    </source>
</evidence>
<reference evidence="5 6" key="1">
    <citation type="journal article" date="2019" name="PLoS Genet.">
        <title>Convergent evolution of linked mating-type loci in basidiomycete fungi.</title>
        <authorList>
            <person name="Sun S."/>
            <person name="Coelho M.A."/>
            <person name="Heitman J."/>
            <person name="Nowrousian M."/>
        </authorList>
    </citation>
    <scope>NUCLEOTIDE SEQUENCE [LARGE SCALE GENOMIC DNA]</scope>
    <source>
        <strain evidence="5 6">CBS 4282</strain>
    </source>
</reference>
<organism evidence="5 6">
    <name type="scientific">Vanrija humicola</name>
    <name type="common">Yeast</name>
    <name type="synonym">Cryptococcus humicola</name>
    <dbReference type="NCBI Taxonomy" id="5417"/>
    <lineage>
        <taxon>Eukaryota</taxon>
        <taxon>Fungi</taxon>
        <taxon>Dikarya</taxon>
        <taxon>Basidiomycota</taxon>
        <taxon>Agaricomycotina</taxon>
        <taxon>Tremellomycetes</taxon>
        <taxon>Trichosporonales</taxon>
        <taxon>Trichosporonaceae</taxon>
        <taxon>Vanrija</taxon>
    </lineage>
</organism>
<keyword evidence="2 3" id="KW-0040">ANK repeat</keyword>
<proteinExistence type="predicted"/>
<dbReference type="InterPro" id="IPR002110">
    <property type="entry name" value="Ankyrin_rpt"/>
</dbReference>
<feature type="region of interest" description="Disordered" evidence="4">
    <location>
        <begin position="190"/>
        <end position="214"/>
    </location>
</feature>
<dbReference type="InterPro" id="IPR036770">
    <property type="entry name" value="Ankyrin_rpt-contain_sf"/>
</dbReference>
<evidence type="ECO:0000313" key="5">
    <source>
        <dbReference type="EMBL" id="TXT06087.1"/>
    </source>
</evidence>
<keyword evidence="1" id="KW-0677">Repeat</keyword>
<dbReference type="Gene3D" id="1.25.40.20">
    <property type="entry name" value="Ankyrin repeat-containing domain"/>
    <property type="match status" value="1"/>
</dbReference>
<dbReference type="AlphaFoldDB" id="A0A7D8Z185"/>
<gene>
    <name evidence="5" type="ORF">VHUM_03560</name>
</gene>
<keyword evidence="6" id="KW-1185">Reference proteome</keyword>
<dbReference type="SMART" id="SM00248">
    <property type="entry name" value="ANK"/>
    <property type="match status" value="3"/>
</dbReference>
<dbReference type="PANTHER" id="PTHR24171">
    <property type="entry name" value="ANKYRIN REPEAT DOMAIN-CONTAINING PROTEIN 39-RELATED"/>
    <property type="match status" value="1"/>
</dbReference>
<dbReference type="PROSITE" id="PS50088">
    <property type="entry name" value="ANK_REPEAT"/>
    <property type="match status" value="1"/>
</dbReference>
<protein>
    <submittedName>
        <fullName evidence="5">Uncharacterized protein</fullName>
    </submittedName>
</protein>